<evidence type="ECO:0000259" key="1">
    <source>
        <dbReference type="Pfam" id="PF01869"/>
    </source>
</evidence>
<dbReference type="Gene3D" id="3.30.420.40">
    <property type="match status" value="2"/>
</dbReference>
<dbReference type="Pfam" id="PF01869">
    <property type="entry name" value="BcrAD_BadFG"/>
    <property type="match status" value="1"/>
</dbReference>
<dbReference type="PANTHER" id="PTHR43190:SF3">
    <property type="entry name" value="N-ACETYL-D-GLUCOSAMINE KINASE"/>
    <property type="match status" value="1"/>
</dbReference>
<protein>
    <submittedName>
        <fullName evidence="2">ATPase</fullName>
    </submittedName>
</protein>
<accession>A0A2T8HS09</accession>
<keyword evidence="3" id="KW-1185">Reference proteome</keyword>
<evidence type="ECO:0000313" key="2">
    <source>
        <dbReference type="EMBL" id="PVH28229.1"/>
    </source>
</evidence>
<dbReference type="PANTHER" id="PTHR43190">
    <property type="entry name" value="N-ACETYL-D-GLUCOSAMINE KINASE"/>
    <property type="match status" value="1"/>
</dbReference>
<proteinExistence type="predicted"/>
<organism evidence="2 3">
    <name type="scientific">Pararhodobacter oceanensis</name>
    <dbReference type="NCBI Taxonomy" id="2172121"/>
    <lineage>
        <taxon>Bacteria</taxon>
        <taxon>Pseudomonadati</taxon>
        <taxon>Pseudomonadota</taxon>
        <taxon>Alphaproteobacteria</taxon>
        <taxon>Rhodobacterales</taxon>
        <taxon>Paracoccaceae</taxon>
        <taxon>Pararhodobacter</taxon>
    </lineage>
</organism>
<dbReference type="CDD" id="cd24082">
    <property type="entry name" value="ASKHA_NBD_GspK-like"/>
    <property type="match status" value="1"/>
</dbReference>
<dbReference type="SUPFAM" id="SSF53067">
    <property type="entry name" value="Actin-like ATPase domain"/>
    <property type="match status" value="2"/>
</dbReference>
<comment type="caution">
    <text evidence="2">The sequence shown here is derived from an EMBL/GenBank/DDBJ whole genome shotgun (WGS) entry which is preliminary data.</text>
</comment>
<dbReference type="Proteomes" id="UP000245911">
    <property type="component" value="Unassembled WGS sequence"/>
</dbReference>
<feature type="domain" description="ATPase BadF/BadG/BcrA/BcrD type" evidence="1">
    <location>
        <begin position="9"/>
        <end position="253"/>
    </location>
</feature>
<gene>
    <name evidence="2" type="ORF">DDE20_14085</name>
</gene>
<dbReference type="InterPro" id="IPR052519">
    <property type="entry name" value="Euk-type_GlcNAc_Kinase"/>
</dbReference>
<dbReference type="RefSeq" id="WP_116559149.1">
    <property type="nucleotide sequence ID" value="NZ_QDKM01000006.1"/>
</dbReference>
<sequence length="290" mass="30437">MSSLPPSLIGVDGGGTRCRFALLHHGQRFEVQGGPANLHSDRTAAIATLHQGLAALAQSAGLALPDLAAFSAYLGLAGVLRPETAAEVLRQLPLQNAQLEDDRKIAVTGALGTQDGTVLGIGTGSFFARQTAGNITLIGGHGLVLGDEASGAYIGRRLLQLTLHSRDQLRPETDLTRRVMAHFNQSPAAIIDFAAQARPRDFAQFAPWLTDSAEDATARDILREGAAFISRALDALGWQPPERLCPVGGVAAAYRPYLDPRIAEAFSAPDGTALDGALTLAASLPSEPRP</sequence>
<dbReference type="InterPro" id="IPR043129">
    <property type="entry name" value="ATPase_NBD"/>
</dbReference>
<reference evidence="2 3" key="1">
    <citation type="submission" date="2018-04" db="EMBL/GenBank/DDBJ databases">
        <title>Pararhodobacter oceanense sp. nov., isolated from marine intertidal sediment.</title>
        <authorList>
            <person name="Wang X.-L."/>
            <person name="Du Z.-J."/>
        </authorList>
    </citation>
    <scope>NUCLEOTIDE SEQUENCE [LARGE SCALE GENOMIC DNA]</scope>
    <source>
        <strain evidence="2 3">AM505</strain>
    </source>
</reference>
<dbReference type="EMBL" id="QDKM01000006">
    <property type="protein sequence ID" value="PVH28229.1"/>
    <property type="molecule type" value="Genomic_DNA"/>
</dbReference>
<evidence type="ECO:0000313" key="3">
    <source>
        <dbReference type="Proteomes" id="UP000245911"/>
    </source>
</evidence>
<dbReference type="AlphaFoldDB" id="A0A2T8HS09"/>
<dbReference type="InterPro" id="IPR002731">
    <property type="entry name" value="ATPase_BadF"/>
</dbReference>
<name>A0A2T8HS09_9RHOB</name>
<dbReference type="OrthoDB" id="63487at2"/>